<dbReference type="RefSeq" id="WP_094487236.1">
    <property type="nucleotide sequence ID" value="NZ_NOXX01000220.1"/>
</dbReference>
<dbReference type="PRINTS" id="PR00095">
    <property type="entry name" value="ANTSNTHASEI"/>
</dbReference>
<dbReference type="GO" id="GO:0000162">
    <property type="term" value="P:L-tryptophan biosynthetic process"/>
    <property type="evidence" value="ECO:0007669"/>
    <property type="project" value="TreeGrafter"/>
</dbReference>
<keyword evidence="4" id="KW-1185">Reference proteome</keyword>
<reference evidence="3 4" key="1">
    <citation type="submission" date="2017-07" db="EMBL/GenBank/DDBJ databases">
        <title>Flavobacterium cyanobacteriorum sp. nov., isolated from cyanobacterial aggregates in a eutrophic lake.</title>
        <authorList>
            <person name="Cai H."/>
        </authorList>
    </citation>
    <scope>NUCLEOTIDE SEQUENCE [LARGE SCALE GENOMIC DNA]</scope>
    <source>
        <strain evidence="3 4">TH167</strain>
    </source>
</reference>
<dbReference type="PANTHER" id="PTHR11236">
    <property type="entry name" value="AMINOBENZOATE/ANTHRANILATE SYNTHASE"/>
    <property type="match status" value="1"/>
</dbReference>
<dbReference type="EMBL" id="NOXX01000220">
    <property type="protein sequence ID" value="OYQ40639.1"/>
    <property type="molecule type" value="Genomic_DNA"/>
</dbReference>
<evidence type="ECO:0000313" key="3">
    <source>
        <dbReference type="EMBL" id="OYQ40639.1"/>
    </source>
</evidence>
<dbReference type="SUPFAM" id="SSF56322">
    <property type="entry name" value="ADC synthase"/>
    <property type="match status" value="1"/>
</dbReference>
<dbReference type="InterPro" id="IPR019999">
    <property type="entry name" value="Anth_synth_I-like"/>
</dbReference>
<feature type="domain" description="Chorismate-utilising enzyme C-terminal" evidence="2">
    <location>
        <begin position="162"/>
        <end position="418"/>
    </location>
</feature>
<dbReference type="Gene3D" id="3.60.120.10">
    <property type="entry name" value="Anthranilate synthase"/>
    <property type="match status" value="1"/>
</dbReference>
<evidence type="ECO:0000259" key="2">
    <source>
        <dbReference type="Pfam" id="PF00425"/>
    </source>
</evidence>
<accession>A0A255ZGT2</accession>
<gene>
    <name evidence="3" type="ORF">CHX27_13230</name>
</gene>
<dbReference type="Pfam" id="PF00425">
    <property type="entry name" value="Chorismate_bind"/>
    <property type="match status" value="1"/>
</dbReference>
<dbReference type="OrthoDB" id="9803598at2"/>
<organism evidence="3 4">
    <name type="scientific">Flavobacterium aurantiibacter</name>
    <dbReference type="NCBI Taxonomy" id="2023067"/>
    <lineage>
        <taxon>Bacteria</taxon>
        <taxon>Pseudomonadati</taxon>
        <taxon>Bacteroidota</taxon>
        <taxon>Flavobacteriia</taxon>
        <taxon>Flavobacteriales</taxon>
        <taxon>Flavobacteriaceae</taxon>
        <taxon>Flavobacterium</taxon>
    </lineage>
</organism>
<evidence type="ECO:0000313" key="4">
    <source>
        <dbReference type="Proteomes" id="UP000216035"/>
    </source>
</evidence>
<dbReference type="AlphaFoldDB" id="A0A255ZGT2"/>
<protein>
    <recommendedName>
        <fullName evidence="2">Chorismate-utilising enzyme C-terminal domain-containing protein</fullName>
    </recommendedName>
</protein>
<dbReference type="InterPro" id="IPR005801">
    <property type="entry name" value="ADC_synthase"/>
</dbReference>
<dbReference type="GO" id="GO:0046820">
    <property type="term" value="F:4-amino-4-deoxychorismate synthase activity"/>
    <property type="evidence" value="ECO:0007669"/>
    <property type="project" value="TreeGrafter"/>
</dbReference>
<dbReference type="PANTHER" id="PTHR11236:SF50">
    <property type="entry name" value="AMINODEOXYCHORISMATE SYNTHASE COMPONENT 1"/>
    <property type="match status" value="1"/>
</dbReference>
<name>A0A255ZGT2_9FLAO</name>
<dbReference type="InterPro" id="IPR015890">
    <property type="entry name" value="Chorismate_C"/>
</dbReference>
<dbReference type="Proteomes" id="UP000216035">
    <property type="component" value="Unassembled WGS sequence"/>
</dbReference>
<sequence>MIQRNRFSFPTININVFENKLREYALTQEYAVHLNSNAKQNSCTFSKIYAFGSRNASECRSANDLNLAASLVSVPDWKFIAIAYDFKNLFHNNHSSIPASIAFPKLIVFVPEFIFIVEDEIVLETFLDFAAAEELVYRIANVQETEQYKNLVASEVTPLLSKPDYLARTTRILAHIQAGDFYEINFCFPFQTKIDSPDISALYSALNAKSEAPFSGFFKWHEKVVVSSSPERFLRKQGSKLSSQPIKGTARRSSEPEIDEKLKSALKSNAKERAENVMIVDLVRNDLSKVATKNSVRVEELCEIYSFKQVHQMISTISCDLRAETSFFDILEATFPMGSMTGAPKVEAMKWIDVYEPSARGMYSGSFGYIAPNGDFDLNVIIRSILCDTKSGETTFSVGSAITASADPAEEYQECLLKAKAMMEVLNPISVEQVR</sequence>
<feature type="region of interest" description="Disordered" evidence="1">
    <location>
        <begin position="236"/>
        <end position="259"/>
    </location>
</feature>
<evidence type="ECO:0000256" key="1">
    <source>
        <dbReference type="SAM" id="MobiDB-lite"/>
    </source>
</evidence>
<proteinExistence type="predicted"/>
<comment type="caution">
    <text evidence="3">The sequence shown here is derived from an EMBL/GenBank/DDBJ whole genome shotgun (WGS) entry which is preliminary data.</text>
</comment>